<protein>
    <recommendedName>
        <fullName evidence="2">HDOD domain-containing protein</fullName>
    </recommendedName>
</protein>
<organism evidence="3 4">
    <name type="scientific">Allohahella marinimesophila</name>
    <dbReference type="NCBI Taxonomy" id="1054972"/>
    <lineage>
        <taxon>Bacteria</taxon>
        <taxon>Pseudomonadati</taxon>
        <taxon>Pseudomonadota</taxon>
        <taxon>Gammaproteobacteria</taxon>
        <taxon>Oceanospirillales</taxon>
        <taxon>Hahellaceae</taxon>
        <taxon>Allohahella</taxon>
    </lineage>
</organism>
<evidence type="ECO:0000256" key="1">
    <source>
        <dbReference type="SAM" id="MobiDB-lite"/>
    </source>
</evidence>
<feature type="compositionally biased region" description="Pro residues" evidence="1">
    <location>
        <begin position="374"/>
        <end position="387"/>
    </location>
</feature>
<keyword evidence="4" id="KW-1185">Reference proteome</keyword>
<feature type="domain" description="HDOD" evidence="2">
    <location>
        <begin position="37"/>
        <end position="238"/>
    </location>
</feature>
<dbReference type="Pfam" id="PF08668">
    <property type="entry name" value="HDOD"/>
    <property type="match status" value="1"/>
</dbReference>
<feature type="compositionally biased region" description="Basic and acidic residues" evidence="1">
    <location>
        <begin position="409"/>
        <end position="420"/>
    </location>
</feature>
<sequence length="642" mass="71282">MYLKDTEVEHPELESDDEALMAAELAQTVASMLERPLPAVTHSGRLLHLALKEKELSFAQMAAHVQNDPVLALTLIRNANLFMRSKEAAIRNIPQAISIIGLERLSVLLQTTGSYDFSGDPGHQSTARLEAALGRSLCAAEMARFTYTTAGKPEEEIRNAFWNTLLWASPYWYLWHWRGEEMQAVYSQTRIKSMARSDARKLERSILGFEIRAFWREAHKQMALPILDANTLFDHELADLRSLAQLTSAAKKGYENDSPRAFITKPLRQFSKRPGFTETMLNHLVENASISWHSKAVNRCFFAMAARWKASPIQGVRWAHEVAVLSARQHPLRHGVGLATSLLNPAPGSGEPLFDMPEAGPGLISPQPAASQRPPLPTEKPLPPAAPDPIDGPSEIAAERTVTPEQPDEASRPSTEEKALRSPVAPPLASKLEQPRQAAPRPVDDSPLKAYGNPGNSPQPQLRKAPNRALFNRTIEDMLINPMQFQGLPDLMQTTISCVVDGIGLEACLVSLMTPDRAAIKAFFTTPLPARETLEGRQLHLEEFPLFSKLMRKPASIWVSPESSPRIKAHLSEEFASLFQVEEFFASSCFVGTRPVGLIYADNGFHSGPMTTFEYESFKELCNATSQVVYNLAQRARSDKKK</sequence>
<name>A0ABP7NIJ9_9GAMM</name>
<comment type="caution">
    <text evidence="3">The sequence shown here is derived from an EMBL/GenBank/DDBJ whole genome shotgun (WGS) entry which is preliminary data.</text>
</comment>
<dbReference type="PROSITE" id="PS51833">
    <property type="entry name" value="HDOD"/>
    <property type="match status" value="1"/>
</dbReference>
<evidence type="ECO:0000259" key="2">
    <source>
        <dbReference type="PROSITE" id="PS51833"/>
    </source>
</evidence>
<dbReference type="Gene3D" id="1.10.3210.10">
    <property type="entry name" value="Hypothetical protein af1432"/>
    <property type="match status" value="1"/>
</dbReference>
<evidence type="ECO:0000313" key="3">
    <source>
        <dbReference type="EMBL" id="GAA3947935.1"/>
    </source>
</evidence>
<reference evidence="4" key="1">
    <citation type="journal article" date="2019" name="Int. J. Syst. Evol. Microbiol.">
        <title>The Global Catalogue of Microorganisms (GCM) 10K type strain sequencing project: providing services to taxonomists for standard genome sequencing and annotation.</title>
        <authorList>
            <consortium name="The Broad Institute Genomics Platform"/>
            <consortium name="The Broad Institute Genome Sequencing Center for Infectious Disease"/>
            <person name="Wu L."/>
            <person name="Ma J."/>
        </authorList>
    </citation>
    <scope>NUCLEOTIDE SEQUENCE [LARGE SCALE GENOMIC DNA]</scope>
    <source>
        <strain evidence="4">JCM 17555</strain>
    </source>
</reference>
<dbReference type="EMBL" id="BAABBO010000001">
    <property type="protein sequence ID" value="GAA3947935.1"/>
    <property type="molecule type" value="Genomic_DNA"/>
</dbReference>
<evidence type="ECO:0000313" key="4">
    <source>
        <dbReference type="Proteomes" id="UP001501337"/>
    </source>
</evidence>
<feature type="region of interest" description="Disordered" evidence="1">
    <location>
        <begin position="348"/>
        <end position="466"/>
    </location>
</feature>
<dbReference type="Proteomes" id="UP001501337">
    <property type="component" value="Unassembled WGS sequence"/>
</dbReference>
<accession>A0ABP7NIJ9</accession>
<dbReference type="InterPro" id="IPR013976">
    <property type="entry name" value="HDOD"/>
</dbReference>
<proteinExistence type="predicted"/>
<gene>
    <name evidence="3" type="ORF">GCM10022278_03890</name>
</gene>
<dbReference type="SUPFAM" id="SSF109604">
    <property type="entry name" value="HD-domain/PDEase-like"/>
    <property type="match status" value="1"/>
</dbReference>